<evidence type="ECO:0000256" key="1">
    <source>
        <dbReference type="ARBA" id="ARBA00004123"/>
    </source>
</evidence>
<dbReference type="GO" id="GO:0031267">
    <property type="term" value="F:small GTPase binding"/>
    <property type="evidence" value="ECO:0007669"/>
    <property type="project" value="InterPro"/>
</dbReference>
<dbReference type="GO" id="GO:0005829">
    <property type="term" value="C:cytosol"/>
    <property type="evidence" value="ECO:0007669"/>
    <property type="project" value="TreeGrafter"/>
</dbReference>
<evidence type="ECO:0000256" key="3">
    <source>
        <dbReference type="ARBA" id="ARBA00022448"/>
    </source>
</evidence>
<dbReference type="Pfam" id="PF03810">
    <property type="entry name" value="IBN_N"/>
    <property type="match status" value="1"/>
</dbReference>
<comment type="subcellular location">
    <subcellularLocation>
        <location evidence="1">Nucleus</location>
    </subcellularLocation>
</comment>
<dbReference type="InterPro" id="IPR058669">
    <property type="entry name" value="TPR_IPO7/11-like"/>
</dbReference>
<dbReference type="PANTHER" id="PTHR10997:SF7">
    <property type="entry name" value="IMPORTIN-11"/>
    <property type="match status" value="1"/>
</dbReference>
<evidence type="ECO:0000313" key="7">
    <source>
        <dbReference type="EMBL" id="KAK4538460.1"/>
    </source>
</evidence>
<dbReference type="Pfam" id="PF25758">
    <property type="entry name" value="TPR_IPO11"/>
    <property type="match status" value="1"/>
</dbReference>
<dbReference type="Proteomes" id="UP001301350">
    <property type="component" value="Unassembled WGS sequence"/>
</dbReference>
<evidence type="ECO:0000259" key="6">
    <source>
        <dbReference type="PROSITE" id="PS50166"/>
    </source>
</evidence>
<dbReference type="InterPro" id="IPR001494">
    <property type="entry name" value="Importin-beta_N"/>
</dbReference>
<reference evidence="7 8" key="1">
    <citation type="submission" date="2022-07" db="EMBL/GenBank/DDBJ databases">
        <title>Genome-wide signatures of adaptation to extreme environments.</title>
        <authorList>
            <person name="Cho C.H."/>
            <person name="Yoon H.S."/>
        </authorList>
    </citation>
    <scope>NUCLEOTIDE SEQUENCE [LARGE SCALE GENOMIC DNA]</scope>
    <source>
        <strain evidence="7 8">DBV 063 E5</strain>
    </source>
</reference>
<sequence>MDSTVVSASPPVWRVSPSVRDAVHRTLLAALDQSVARSVSAAAERELNAFEERQPDVFLSTLLGVVNWSEADATARWLAAVCAKNAFVRLWQRRAHGNLGEEERAVVRQLVWDGVQVRDAGIAAQIGLLLGQLARFDYPQEWPDLVQRLLAAVQTSEGSRLLRWLEALHQVVKALAVRRTVQSRAQFADISEPVLATVVPLWRACMERPPASRRHRIEDAQRAALLNETFKVARRMLAHGVQDLDAVPSAAAFLDALTAASLKTPLPLSSEMVPRWMYLSAKTWYGCFERRRDMAGLLERFLWPWTNIALRRLLNVEDVAASTDEDEPADAVHRMRFLRDLAYDVKQATDEQVDGDCTTKGTYPSSPALITTASPELWQRVSDTLHGAAEPLIHALLQRFIALREDELALLQSDPEELLRIEEDGEWDDDLPRSMAEQLVQALVSCWPDHLTPFLLQVAAARAAANDWLQGDAAYRAIGRCAFEVYDWVDMRQWLTPWLEGVLSVSATALPQRVIQARVVILLSQFVQQIGRVERRQLYPVLVRLLQGANDVEALFVALSAARALAAFVTDLEFYEEDYAPYLEVTLQAVFALIGQRAQETETRLRLLDLASLLLERCGQCEYLLEAPVAGNGRPGNGAGGDGIAHLLHLLRDLFGMSAADGGDHLVRCQVAALMCRMLAAGGSALQRRRPELPQLALSMVAYATAPEHGAMVYLLEDALELWSCVMQYAPEYTPDMHALFQGVPTVLAHGECLQQVLALIEAYAAVGGAVWWQAYGASVAACLASLLDADLRDRALTAIADVVAVLLRDLTAAAAAVAGECARVLAPVLDRMSAALCGDGTVVAARSTRAAYAVCVARALFPRPPPDERLIAAYLDAAPVIFSTVNRKALALQCAMYYASAPVADVLRYQRAMALVQEVVQEEREEVQFGAAGCAAGEEEQRRLFTANVDGNGHTGETAAETAPRPWSVNAENDPIAQADLGHWAALAAQRRAEWPSGAPA</sequence>
<organism evidence="7 8">
    <name type="scientific">Cyanidium caldarium</name>
    <name type="common">Red alga</name>
    <dbReference type="NCBI Taxonomy" id="2771"/>
    <lineage>
        <taxon>Eukaryota</taxon>
        <taxon>Rhodophyta</taxon>
        <taxon>Bangiophyceae</taxon>
        <taxon>Cyanidiales</taxon>
        <taxon>Cyanidiaceae</taxon>
        <taxon>Cyanidium</taxon>
    </lineage>
</organism>
<evidence type="ECO:0000256" key="2">
    <source>
        <dbReference type="ARBA" id="ARBA00007991"/>
    </source>
</evidence>
<accession>A0AAV9J1K4</accession>
<dbReference type="GO" id="GO:0005635">
    <property type="term" value="C:nuclear envelope"/>
    <property type="evidence" value="ECO:0007669"/>
    <property type="project" value="TreeGrafter"/>
</dbReference>
<evidence type="ECO:0000256" key="4">
    <source>
        <dbReference type="ARBA" id="ARBA00023242"/>
    </source>
</evidence>
<dbReference type="PANTHER" id="PTHR10997">
    <property type="entry name" value="IMPORTIN-7, 8, 11"/>
    <property type="match status" value="1"/>
</dbReference>
<gene>
    <name evidence="7" type="ORF">CDCA_CDCA18G4485</name>
</gene>
<dbReference type="PROSITE" id="PS50166">
    <property type="entry name" value="IMPORTIN_B_NT"/>
    <property type="match status" value="1"/>
</dbReference>
<comment type="caution">
    <text evidence="7">The sequence shown here is derived from an EMBL/GenBank/DDBJ whole genome shotgun (WGS) entry which is preliminary data.</text>
</comment>
<dbReference type="EMBL" id="JANCYW010000018">
    <property type="protein sequence ID" value="KAK4538460.1"/>
    <property type="molecule type" value="Genomic_DNA"/>
</dbReference>
<protein>
    <recommendedName>
        <fullName evidence="6">Importin N-terminal domain-containing protein</fullName>
    </recommendedName>
</protein>
<feature type="domain" description="Importin N-terminal" evidence="6">
    <location>
        <begin position="43"/>
        <end position="111"/>
    </location>
</feature>
<evidence type="ECO:0000313" key="8">
    <source>
        <dbReference type="Proteomes" id="UP001301350"/>
    </source>
</evidence>
<dbReference type="SMART" id="SM00913">
    <property type="entry name" value="IBN_N"/>
    <property type="match status" value="1"/>
</dbReference>
<dbReference type="Pfam" id="PF08389">
    <property type="entry name" value="Xpo1"/>
    <property type="match status" value="1"/>
</dbReference>
<dbReference type="AlphaFoldDB" id="A0AAV9J1K4"/>
<dbReference type="InterPro" id="IPR011989">
    <property type="entry name" value="ARM-like"/>
</dbReference>
<feature type="region of interest" description="Disordered" evidence="5">
    <location>
        <begin position="950"/>
        <end position="969"/>
    </location>
</feature>
<keyword evidence="3" id="KW-0813">Transport</keyword>
<keyword evidence="4" id="KW-0539">Nucleus</keyword>
<dbReference type="InterPro" id="IPR016024">
    <property type="entry name" value="ARM-type_fold"/>
</dbReference>
<keyword evidence="8" id="KW-1185">Reference proteome</keyword>
<dbReference type="GO" id="GO:0006606">
    <property type="term" value="P:protein import into nucleus"/>
    <property type="evidence" value="ECO:0007669"/>
    <property type="project" value="TreeGrafter"/>
</dbReference>
<dbReference type="Gene3D" id="1.25.10.10">
    <property type="entry name" value="Leucine-rich Repeat Variant"/>
    <property type="match status" value="1"/>
</dbReference>
<name>A0AAV9J1K4_CYACA</name>
<proteinExistence type="inferred from homology"/>
<evidence type="ECO:0000256" key="5">
    <source>
        <dbReference type="SAM" id="MobiDB-lite"/>
    </source>
</evidence>
<dbReference type="SUPFAM" id="SSF48371">
    <property type="entry name" value="ARM repeat"/>
    <property type="match status" value="1"/>
</dbReference>
<dbReference type="InterPro" id="IPR013598">
    <property type="entry name" value="Exportin-1/Importin-b-like"/>
</dbReference>
<comment type="similarity">
    <text evidence="2">Belongs to the importin beta family.</text>
</comment>